<dbReference type="PANTHER" id="PTHR34294">
    <property type="entry name" value="TRANSCRIPTIONAL REGULATOR-RELATED"/>
    <property type="match status" value="1"/>
</dbReference>
<evidence type="ECO:0000256" key="4">
    <source>
        <dbReference type="ARBA" id="ARBA00023163"/>
    </source>
</evidence>
<feature type="domain" description="Sugar-binding" evidence="6">
    <location>
        <begin position="66"/>
        <end position="319"/>
    </location>
</feature>
<accession>A0ABU0FLT3</accession>
<evidence type="ECO:0000256" key="3">
    <source>
        <dbReference type="ARBA" id="ARBA00023125"/>
    </source>
</evidence>
<sequence>MADDLARHARDEDDEGMPARAAWMHFVGGMTHAEVGKRLHVPGFKVQRLIAQATREGMVQVFVNSPIAGCARLEQALSNAFGLEECIVAPDIGEAALVPVSLAAAGAQYLLRILQSGAHRVIGLGHGRTLTDIVERLPRLHVPETSFVALLGGLTTSFSADPFDVIHRISDRTKAAGFFLPVPFFANSSADREVLLSQLGVVRVQALALEATLLLVGIGTTNPDGFLARNGSLQADDLVELKRLRARGEILTYFHDAQGRPIRTEISSRAVTLPYEDLAGRNIVAAAGGADKVDAIRSILRSGLLKGLITDEATAAALLGPAVPERQAAGMRTAQTRRAGQGRAAAAKPRRRGVAARPDGSPP</sequence>
<dbReference type="InterPro" id="IPR036388">
    <property type="entry name" value="WH-like_DNA-bd_sf"/>
</dbReference>
<evidence type="ECO:0000256" key="5">
    <source>
        <dbReference type="SAM" id="MobiDB-lite"/>
    </source>
</evidence>
<evidence type="ECO:0000256" key="1">
    <source>
        <dbReference type="ARBA" id="ARBA00010466"/>
    </source>
</evidence>
<evidence type="ECO:0000259" key="6">
    <source>
        <dbReference type="Pfam" id="PF04198"/>
    </source>
</evidence>
<proteinExistence type="inferred from homology"/>
<dbReference type="EMBL" id="JAUSVK010000001">
    <property type="protein sequence ID" value="MDQ0395481.1"/>
    <property type="molecule type" value="Genomic_DNA"/>
</dbReference>
<feature type="compositionally biased region" description="Low complexity" evidence="5">
    <location>
        <begin position="332"/>
        <end position="347"/>
    </location>
</feature>
<evidence type="ECO:0000313" key="7">
    <source>
        <dbReference type="EMBL" id="MDQ0395481.1"/>
    </source>
</evidence>
<keyword evidence="8" id="KW-1185">Reference proteome</keyword>
<keyword evidence="2" id="KW-0805">Transcription regulation</keyword>
<keyword evidence="4" id="KW-0804">Transcription</keyword>
<dbReference type="RefSeq" id="WP_307434218.1">
    <property type="nucleotide sequence ID" value="NZ_JAUSVK010000001.1"/>
</dbReference>
<dbReference type="Pfam" id="PF04198">
    <property type="entry name" value="Sugar-bind"/>
    <property type="match status" value="1"/>
</dbReference>
<feature type="region of interest" description="Disordered" evidence="5">
    <location>
        <begin position="325"/>
        <end position="363"/>
    </location>
</feature>
<dbReference type="Gene3D" id="3.40.50.1360">
    <property type="match status" value="1"/>
</dbReference>
<evidence type="ECO:0000313" key="8">
    <source>
        <dbReference type="Proteomes" id="UP001237448"/>
    </source>
</evidence>
<comment type="caution">
    <text evidence="7">The sequence shown here is derived from an EMBL/GenBank/DDBJ whole genome shotgun (WGS) entry which is preliminary data.</text>
</comment>
<evidence type="ECO:0000256" key="2">
    <source>
        <dbReference type="ARBA" id="ARBA00023015"/>
    </source>
</evidence>
<dbReference type="InterPro" id="IPR007324">
    <property type="entry name" value="Sugar-bd_dom_put"/>
</dbReference>
<organism evidence="7 8">
    <name type="scientific">Labrys monachus</name>
    <dbReference type="NCBI Taxonomy" id="217067"/>
    <lineage>
        <taxon>Bacteria</taxon>
        <taxon>Pseudomonadati</taxon>
        <taxon>Pseudomonadota</taxon>
        <taxon>Alphaproteobacteria</taxon>
        <taxon>Hyphomicrobiales</taxon>
        <taxon>Xanthobacteraceae</taxon>
        <taxon>Labrys</taxon>
    </lineage>
</organism>
<gene>
    <name evidence="7" type="ORF">J3R73_005273</name>
</gene>
<comment type="similarity">
    <text evidence="1">Belongs to the SorC transcriptional regulatory family.</text>
</comment>
<dbReference type="GO" id="GO:0003677">
    <property type="term" value="F:DNA binding"/>
    <property type="evidence" value="ECO:0007669"/>
    <property type="project" value="UniProtKB-KW"/>
</dbReference>
<dbReference type="Proteomes" id="UP001237448">
    <property type="component" value="Unassembled WGS sequence"/>
</dbReference>
<dbReference type="InterPro" id="IPR051054">
    <property type="entry name" value="SorC_transcr_regulators"/>
</dbReference>
<reference evidence="7 8" key="1">
    <citation type="submission" date="2023-07" db="EMBL/GenBank/DDBJ databases">
        <title>Genomic Encyclopedia of Type Strains, Phase IV (KMG-IV): sequencing the most valuable type-strain genomes for metagenomic binning, comparative biology and taxonomic classification.</title>
        <authorList>
            <person name="Goeker M."/>
        </authorList>
    </citation>
    <scope>NUCLEOTIDE SEQUENCE [LARGE SCALE GENOMIC DNA]</scope>
    <source>
        <strain evidence="7 8">DSM 5896</strain>
    </source>
</reference>
<name>A0ABU0FLT3_9HYPH</name>
<dbReference type="SUPFAM" id="SSF100950">
    <property type="entry name" value="NagB/RpiA/CoA transferase-like"/>
    <property type="match status" value="1"/>
</dbReference>
<dbReference type="InterPro" id="IPR037171">
    <property type="entry name" value="NagB/RpiA_transferase-like"/>
</dbReference>
<keyword evidence="3 7" id="KW-0238">DNA-binding</keyword>
<dbReference type="Gene3D" id="1.10.10.10">
    <property type="entry name" value="Winged helix-like DNA-binding domain superfamily/Winged helix DNA-binding domain"/>
    <property type="match status" value="1"/>
</dbReference>
<dbReference type="PANTHER" id="PTHR34294:SF1">
    <property type="entry name" value="TRANSCRIPTIONAL REGULATOR LSRR"/>
    <property type="match status" value="1"/>
</dbReference>
<protein>
    <submittedName>
        <fullName evidence="7">DNA-binding transcriptional regulator LsrR (DeoR family)</fullName>
    </submittedName>
</protein>